<evidence type="ECO:0000256" key="4">
    <source>
        <dbReference type="ARBA" id="ARBA00023136"/>
    </source>
</evidence>
<dbReference type="HOGENOM" id="CLU_018069_0_1_1"/>
<evidence type="ECO:0000256" key="2">
    <source>
        <dbReference type="ARBA" id="ARBA00022692"/>
    </source>
</evidence>
<keyword evidence="4 6" id="KW-0472">Membrane</keyword>
<evidence type="ECO:0000256" key="5">
    <source>
        <dbReference type="ARBA" id="ARBA00034769"/>
    </source>
</evidence>
<keyword evidence="3 6" id="KW-1133">Transmembrane helix</keyword>
<reference evidence="7 9" key="2">
    <citation type="journal article" date="2013" name="Nature">
        <title>Insights into bilaterian evolution from three spiralian genomes.</title>
        <authorList>
            <person name="Simakov O."/>
            <person name="Marletaz F."/>
            <person name="Cho S.J."/>
            <person name="Edsinger-Gonzales E."/>
            <person name="Havlak P."/>
            <person name="Hellsten U."/>
            <person name="Kuo D.H."/>
            <person name="Larsson T."/>
            <person name="Lv J."/>
            <person name="Arendt D."/>
            <person name="Savage R."/>
            <person name="Osoegawa K."/>
            <person name="de Jong P."/>
            <person name="Grimwood J."/>
            <person name="Chapman J.A."/>
            <person name="Shapiro H."/>
            <person name="Aerts A."/>
            <person name="Otillar R.P."/>
            <person name="Terry A.Y."/>
            <person name="Boore J.L."/>
            <person name="Grigoriev I.V."/>
            <person name="Lindberg D.R."/>
            <person name="Seaver E.C."/>
            <person name="Weisblat D.A."/>
            <person name="Putnam N.H."/>
            <person name="Rokhsar D.S."/>
        </authorList>
    </citation>
    <scope>NUCLEOTIDE SEQUENCE</scope>
</reference>
<sequence>VKILRSWNGSVYKMIWPELLIFCLIYLSLSITYHLLLNEFQKEHFETVAKYCDEFSRKLPLSFVLGFFVSTVVYRFWIQFNNIAWPADVAIKVNALISGKDEEGRMLRRTIMRYICAGYVFAFCSISAPIKKRFPTLEHFVLAGFLLPNEKIIFENIPTTINKYVIPFVWAANLVQKAKKEGRTKDQMTAHILISAINDFRGKSGMLTSLDSVTIPLAYTQVVILAVFIFCTACLMGRYKFDDGDEADYHLPLLTIFQFIFYMGWLKVALSGLHAFGDDDDDFELNSLIDMALQESYLIVDQMYDVLPEYGHDIFWNKRVEIPYTEMSIMTMKDFYIGSATTYQFLIFVLHFLKAIRV</sequence>
<dbReference type="InterPro" id="IPR021134">
    <property type="entry name" value="Bestrophin-like"/>
</dbReference>
<dbReference type="eggNOG" id="KOG3547">
    <property type="taxonomic scope" value="Eukaryota"/>
</dbReference>
<keyword evidence="6" id="KW-0813">Transport</keyword>
<evidence type="ECO:0000256" key="1">
    <source>
        <dbReference type="ARBA" id="ARBA00004370"/>
    </source>
</evidence>
<reference evidence="8" key="3">
    <citation type="submission" date="2015-06" db="UniProtKB">
        <authorList>
            <consortium name="EnsemblMetazoa"/>
        </authorList>
    </citation>
    <scope>IDENTIFICATION</scope>
</reference>
<evidence type="ECO:0000313" key="8">
    <source>
        <dbReference type="EnsemblMetazoa" id="HelroP65850"/>
    </source>
</evidence>
<dbReference type="AlphaFoldDB" id="T1FYD6"/>
<dbReference type="GeneID" id="20213834"/>
<keyword evidence="2 6" id="KW-0812">Transmembrane</keyword>
<dbReference type="PANTHER" id="PTHR10736">
    <property type="entry name" value="BESTROPHIN"/>
    <property type="match status" value="1"/>
</dbReference>
<feature type="transmembrane region" description="Helical" evidence="6">
    <location>
        <begin position="15"/>
        <end position="37"/>
    </location>
</feature>
<dbReference type="KEGG" id="hro:HELRODRAFT_65850"/>
<feature type="transmembrane region" description="Helical" evidence="6">
    <location>
        <begin position="249"/>
        <end position="266"/>
    </location>
</feature>
<reference evidence="9" key="1">
    <citation type="submission" date="2012-12" db="EMBL/GenBank/DDBJ databases">
        <authorList>
            <person name="Hellsten U."/>
            <person name="Grimwood J."/>
            <person name="Chapman J.A."/>
            <person name="Shapiro H."/>
            <person name="Aerts A."/>
            <person name="Otillar R.P."/>
            <person name="Terry A.Y."/>
            <person name="Boore J.L."/>
            <person name="Simakov O."/>
            <person name="Marletaz F."/>
            <person name="Cho S.-J."/>
            <person name="Edsinger-Gonzales E."/>
            <person name="Havlak P."/>
            <person name="Kuo D.-H."/>
            <person name="Larsson T."/>
            <person name="Lv J."/>
            <person name="Arendt D."/>
            <person name="Savage R."/>
            <person name="Osoegawa K."/>
            <person name="de Jong P."/>
            <person name="Lindberg D.R."/>
            <person name="Seaver E.C."/>
            <person name="Weisblat D.A."/>
            <person name="Putnam N.H."/>
            <person name="Grigoriev I.V."/>
            <person name="Rokhsar D.S."/>
        </authorList>
    </citation>
    <scope>NUCLEOTIDE SEQUENCE</scope>
</reference>
<dbReference type="PANTHER" id="PTHR10736:SF65">
    <property type="entry name" value="BESTROPHIN 1, ISOFORM C-RELATED"/>
    <property type="match status" value="1"/>
</dbReference>
<comment type="subcellular location">
    <subcellularLocation>
        <location evidence="6">Cell membrane</location>
        <topology evidence="6">Multi-pass membrane protein</topology>
    </subcellularLocation>
    <subcellularLocation>
        <location evidence="1">Membrane</location>
    </subcellularLocation>
</comment>
<dbReference type="InParanoid" id="T1FYD6"/>
<dbReference type="EnsemblMetazoa" id="HelroT65850">
    <property type="protein sequence ID" value="HelroP65850"/>
    <property type="gene ID" value="HelroG65850"/>
</dbReference>
<feature type="transmembrane region" description="Helical" evidence="6">
    <location>
        <begin position="217"/>
        <end position="237"/>
    </location>
</feature>
<feature type="transmembrane region" description="Helical" evidence="6">
    <location>
        <begin position="335"/>
        <end position="353"/>
    </location>
</feature>
<evidence type="ECO:0000256" key="6">
    <source>
        <dbReference type="RuleBase" id="RU363126"/>
    </source>
</evidence>
<keyword evidence="6" id="KW-0407">Ion channel</keyword>
<organism evidence="8 9">
    <name type="scientific">Helobdella robusta</name>
    <name type="common">Californian leech</name>
    <dbReference type="NCBI Taxonomy" id="6412"/>
    <lineage>
        <taxon>Eukaryota</taxon>
        <taxon>Metazoa</taxon>
        <taxon>Spiralia</taxon>
        <taxon>Lophotrochozoa</taxon>
        <taxon>Annelida</taxon>
        <taxon>Clitellata</taxon>
        <taxon>Hirudinea</taxon>
        <taxon>Rhynchobdellida</taxon>
        <taxon>Glossiphoniidae</taxon>
        <taxon>Helobdella</taxon>
    </lineage>
</organism>
<keyword evidence="6" id="KW-0869">Chloride channel</keyword>
<keyword evidence="6" id="KW-0406">Ion transport</keyword>
<dbReference type="STRING" id="6412.T1FYD6"/>
<keyword evidence="6" id="KW-0868">Chloride</keyword>
<keyword evidence="9" id="KW-1185">Reference proteome</keyword>
<dbReference type="InterPro" id="IPR000615">
    <property type="entry name" value="Bestrophin"/>
</dbReference>
<dbReference type="OrthoDB" id="201595at2759"/>
<feature type="transmembrane region" description="Helical" evidence="6">
    <location>
        <begin position="111"/>
        <end position="130"/>
    </location>
</feature>
<dbReference type="GO" id="GO:0005254">
    <property type="term" value="F:chloride channel activity"/>
    <property type="evidence" value="ECO:0000318"/>
    <property type="project" value="GO_Central"/>
</dbReference>
<dbReference type="GO" id="GO:0034707">
    <property type="term" value="C:chloride channel complex"/>
    <property type="evidence" value="ECO:0007669"/>
    <property type="project" value="UniProtKB-KW"/>
</dbReference>
<dbReference type="CTD" id="20213834"/>
<accession>T1FYD6</accession>
<feature type="transmembrane region" description="Helical" evidence="6">
    <location>
        <begin position="58"/>
        <end position="77"/>
    </location>
</feature>
<comment type="function">
    <text evidence="6">Forms chloride channels.</text>
</comment>
<dbReference type="GO" id="GO:1902476">
    <property type="term" value="P:chloride transmembrane transport"/>
    <property type="evidence" value="ECO:0000318"/>
    <property type="project" value="GO_Central"/>
</dbReference>
<name>T1FYD6_HELRO</name>
<keyword evidence="6" id="KW-1003">Cell membrane</keyword>
<dbReference type="RefSeq" id="XP_009019450.1">
    <property type="nucleotide sequence ID" value="XM_009021202.1"/>
</dbReference>
<proteinExistence type="inferred from homology"/>
<dbReference type="EMBL" id="KB096742">
    <property type="protein sequence ID" value="ESO02042.1"/>
    <property type="molecule type" value="Genomic_DNA"/>
</dbReference>
<evidence type="ECO:0000313" key="9">
    <source>
        <dbReference type="Proteomes" id="UP000015101"/>
    </source>
</evidence>
<protein>
    <recommendedName>
        <fullName evidence="6">Bestrophin homolog</fullName>
    </recommendedName>
</protein>
<evidence type="ECO:0000256" key="3">
    <source>
        <dbReference type="ARBA" id="ARBA00022989"/>
    </source>
</evidence>
<gene>
    <name evidence="8" type="primary">20213834</name>
    <name evidence="7" type="ORF">HELRODRAFT_65850</name>
</gene>
<dbReference type="OMA" id="FICIVGW"/>
<dbReference type="GO" id="GO:0005886">
    <property type="term" value="C:plasma membrane"/>
    <property type="evidence" value="ECO:0000318"/>
    <property type="project" value="GO_Central"/>
</dbReference>
<evidence type="ECO:0000313" key="7">
    <source>
        <dbReference type="EMBL" id="ESO02042.1"/>
    </source>
</evidence>
<comment type="similarity">
    <text evidence="5 6">Belongs to the anion channel-forming bestrophin (TC 1.A.46) family. Calcium-sensitive chloride channel subfamily.</text>
</comment>
<dbReference type="EMBL" id="AMQM01000777">
    <property type="status" value="NOT_ANNOTATED_CDS"/>
    <property type="molecule type" value="Genomic_DNA"/>
</dbReference>
<dbReference type="Pfam" id="PF01062">
    <property type="entry name" value="Bestrophin"/>
    <property type="match status" value="1"/>
</dbReference>
<comment type="caution">
    <text evidence="6">Lacks conserved residue(s) required for the propagation of feature annotation.</text>
</comment>
<dbReference type="Proteomes" id="UP000015101">
    <property type="component" value="Unassembled WGS sequence"/>
</dbReference>